<reference evidence="1" key="1">
    <citation type="submission" date="2018-05" db="EMBL/GenBank/DDBJ databases">
        <authorList>
            <person name="Lanie J.A."/>
            <person name="Ng W.-L."/>
            <person name="Kazmierczak K.M."/>
            <person name="Andrzejewski T.M."/>
            <person name="Davidsen T.M."/>
            <person name="Wayne K.J."/>
            <person name="Tettelin H."/>
            <person name="Glass J.I."/>
            <person name="Rusch D."/>
            <person name="Podicherti R."/>
            <person name="Tsui H.-C.T."/>
            <person name="Winkler M.E."/>
        </authorList>
    </citation>
    <scope>NUCLEOTIDE SEQUENCE</scope>
</reference>
<dbReference type="AlphaFoldDB" id="A0A381Z5B7"/>
<sequence>MCANNKRVSLPILGRLLILKFGKVLWTILPAVSKLTGSAKAVKISSKDPTLSSFGHTPGVSKGDAENNLYPVRFCVSLRSG</sequence>
<protein>
    <submittedName>
        <fullName evidence="1">Uncharacterized protein</fullName>
    </submittedName>
</protein>
<evidence type="ECO:0000313" key="1">
    <source>
        <dbReference type="EMBL" id="SVA83993.1"/>
    </source>
</evidence>
<organism evidence="1">
    <name type="scientific">marine metagenome</name>
    <dbReference type="NCBI Taxonomy" id="408172"/>
    <lineage>
        <taxon>unclassified sequences</taxon>
        <taxon>metagenomes</taxon>
        <taxon>ecological metagenomes</taxon>
    </lineage>
</organism>
<name>A0A381Z5B7_9ZZZZ</name>
<dbReference type="EMBL" id="UINC01019869">
    <property type="protein sequence ID" value="SVA83993.1"/>
    <property type="molecule type" value="Genomic_DNA"/>
</dbReference>
<proteinExistence type="predicted"/>
<gene>
    <name evidence="1" type="ORF">METZ01_LOCUS136847</name>
</gene>
<accession>A0A381Z5B7</accession>